<name>A0A3B1DA49_9ZZZZ</name>
<accession>A0A3B1DA49</accession>
<keyword evidence="4 13" id="KW-0347">Helicase</keyword>
<dbReference type="GO" id="GO:0000725">
    <property type="term" value="P:recombinational repair"/>
    <property type="evidence" value="ECO:0007669"/>
    <property type="project" value="TreeGrafter"/>
</dbReference>
<evidence type="ECO:0000256" key="9">
    <source>
        <dbReference type="ARBA" id="ARBA00034808"/>
    </source>
</evidence>
<evidence type="ECO:0000259" key="11">
    <source>
        <dbReference type="PROSITE" id="PS51198"/>
    </source>
</evidence>
<dbReference type="InterPro" id="IPR013986">
    <property type="entry name" value="DExx_box_DNA_helicase_dom_sf"/>
</dbReference>
<dbReference type="InterPro" id="IPR027417">
    <property type="entry name" value="P-loop_NTPase"/>
</dbReference>
<dbReference type="FunFam" id="1.10.486.10:FF:000003">
    <property type="entry name" value="ATP-dependent DNA helicase"/>
    <property type="match status" value="1"/>
</dbReference>
<keyword evidence="5" id="KW-0067">ATP-binding</keyword>
<feature type="domain" description="UvrD-like helicase C-terminal" evidence="12">
    <location>
        <begin position="285"/>
        <end position="558"/>
    </location>
</feature>
<sequence length="728" mass="81700">MLTDKLNPQQLQSVLHTDGPLIVVAGAGSGKTRVITTRIAHLIKEKGISPERILAITFTNKAAGEMKERVRSILGPGAPSPWVSTFHSFCLRILRRHISTLGYPGDFAIYDSQDQLTLIKQCMKKMSLNVETYPPKSILNIISGFKNDFLFPRDLDLDSLPYGNQLKAAQVYPVYQEGLKKNSALDFDDLLIWAVRLLSEVKDVAELYNDRFQYILADEFQDTNKTQYQLLKLLSQKHRNVCVVGDDDQSIYRWRGANVENLAHFEKDFPGTTVIMLEENYRSTQNILKAAGEVVKENSNRKPKTLWTANEDGDPIVYYRAQDEGDEARNVCDRIVKLNREKGLSFNDMAVLYRTNAQSRVMEDALRRKNIQYQVFGGLKFYARKEVKDILAYLRVALNPEDSVSLKRIVNFPVRGIGKTSLDKVEAYCDGADLPLIQGLRQVEEKRLLTNAPAKKIAAFIEMMTGFKEKCLAGSPVDALRAIIDQSGYDAMLQKENTIESRSRQENLQELISAMEQAVEQGNTLQEFLDSTALISDLDSLEDSRGILPLMTLHSCKGLEFCAVFIIGMEDGLLPHGSSMSDPAEYEEERRLCYVGFTRAKKMLFVSNARQRKIYGSSFNYPPSQFLLSIPPDIVVNESAVGGDRGFTSQSSSSKPSSPSYAIRSLPATAAPSDKPYSIGSKLLHPKFGNGVVLNRSGNEDDLKLEIFFKRPYGKKKIAAKHVKLIPL</sequence>
<comment type="catalytic activity">
    <reaction evidence="10">
        <text>ATP + H2O = ADP + phosphate + H(+)</text>
        <dbReference type="Rhea" id="RHEA:13065"/>
        <dbReference type="ChEBI" id="CHEBI:15377"/>
        <dbReference type="ChEBI" id="CHEBI:15378"/>
        <dbReference type="ChEBI" id="CHEBI:30616"/>
        <dbReference type="ChEBI" id="CHEBI:43474"/>
        <dbReference type="ChEBI" id="CHEBI:456216"/>
        <dbReference type="EC" id="5.6.2.4"/>
    </reaction>
</comment>
<dbReference type="CDD" id="cd18807">
    <property type="entry name" value="SF1_C_UvrD"/>
    <property type="match status" value="1"/>
</dbReference>
<dbReference type="PANTHER" id="PTHR11070">
    <property type="entry name" value="UVRD / RECB / PCRA DNA HELICASE FAMILY MEMBER"/>
    <property type="match status" value="1"/>
</dbReference>
<dbReference type="InterPro" id="IPR014017">
    <property type="entry name" value="DNA_helicase_UvrD-like_C"/>
</dbReference>
<keyword evidence="7" id="KW-0413">Isomerase</keyword>
<keyword evidence="2" id="KW-0547">Nucleotide-binding</keyword>
<dbReference type="PROSITE" id="PS51217">
    <property type="entry name" value="UVRD_HELICASE_CTER"/>
    <property type="match status" value="1"/>
</dbReference>
<dbReference type="GO" id="GO:0016887">
    <property type="term" value="F:ATP hydrolysis activity"/>
    <property type="evidence" value="ECO:0007669"/>
    <property type="project" value="RHEA"/>
</dbReference>
<evidence type="ECO:0000256" key="5">
    <source>
        <dbReference type="ARBA" id="ARBA00022840"/>
    </source>
</evidence>
<protein>
    <recommendedName>
        <fullName evidence="9">DNA 3'-5' helicase</fullName>
        <ecNumber evidence="9">5.6.2.4</ecNumber>
    </recommendedName>
</protein>
<dbReference type="GO" id="GO:0005524">
    <property type="term" value="F:ATP binding"/>
    <property type="evidence" value="ECO:0007669"/>
    <property type="project" value="UniProtKB-KW"/>
</dbReference>
<dbReference type="PANTHER" id="PTHR11070:SF2">
    <property type="entry name" value="ATP-DEPENDENT DNA HELICASE SRS2"/>
    <property type="match status" value="1"/>
</dbReference>
<dbReference type="GO" id="GO:0043138">
    <property type="term" value="F:3'-5' DNA helicase activity"/>
    <property type="evidence" value="ECO:0007669"/>
    <property type="project" value="UniProtKB-EC"/>
</dbReference>
<evidence type="ECO:0000256" key="4">
    <source>
        <dbReference type="ARBA" id="ARBA00022806"/>
    </source>
</evidence>
<dbReference type="Pfam" id="PF00580">
    <property type="entry name" value="UvrD-helicase"/>
    <property type="match status" value="1"/>
</dbReference>
<dbReference type="EMBL" id="UOGG01000232">
    <property type="protein sequence ID" value="VAX33004.1"/>
    <property type="molecule type" value="Genomic_DNA"/>
</dbReference>
<evidence type="ECO:0000256" key="1">
    <source>
        <dbReference type="ARBA" id="ARBA00009922"/>
    </source>
</evidence>
<evidence type="ECO:0000256" key="8">
    <source>
        <dbReference type="ARBA" id="ARBA00034617"/>
    </source>
</evidence>
<keyword evidence="3 13" id="KW-0378">Hydrolase</keyword>
<comment type="catalytic activity">
    <reaction evidence="8">
        <text>Couples ATP hydrolysis with the unwinding of duplex DNA by translocating in the 3'-5' direction.</text>
        <dbReference type="EC" id="5.6.2.4"/>
    </reaction>
</comment>
<gene>
    <name evidence="13" type="ORF">MNBD_NITROSPINAE05-901</name>
</gene>
<dbReference type="EC" id="5.6.2.4" evidence="9"/>
<evidence type="ECO:0000259" key="12">
    <source>
        <dbReference type="PROSITE" id="PS51217"/>
    </source>
</evidence>
<dbReference type="Pfam" id="PF21196">
    <property type="entry name" value="PcrA_UvrD_tudor"/>
    <property type="match status" value="1"/>
</dbReference>
<keyword evidence="6" id="KW-0238">DNA-binding</keyword>
<organism evidence="13">
    <name type="scientific">hydrothermal vent metagenome</name>
    <dbReference type="NCBI Taxonomy" id="652676"/>
    <lineage>
        <taxon>unclassified sequences</taxon>
        <taxon>metagenomes</taxon>
        <taxon>ecological metagenomes</taxon>
    </lineage>
</organism>
<evidence type="ECO:0000256" key="3">
    <source>
        <dbReference type="ARBA" id="ARBA00022801"/>
    </source>
</evidence>
<dbReference type="InterPro" id="IPR014016">
    <property type="entry name" value="UvrD-like_ATP-bd"/>
</dbReference>
<evidence type="ECO:0000256" key="10">
    <source>
        <dbReference type="ARBA" id="ARBA00048988"/>
    </source>
</evidence>
<dbReference type="GO" id="GO:0005829">
    <property type="term" value="C:cytosol"/>
    <property type="evidence" value="ECO:0007669"/>
    <property type="project" value="TreeGrafter"/>
</dbReference>
<evidence type="ECO:0000313" key="13">
    <source>
        <dbReference type="EMBL" id="VAX33004.1"/>
    </source>
</evidence>
<evidence type="ECO:0000256" key="7">
    <source>
        <dbReference type="ARBA" id="ARBA00023235"/>
    </source>
</evidence>
<dbReference type="SUPFAM" id="SSF52540">
    <property type="entry name" value="P-loop containing nucleoside triphosphate hydrolases"/>
    <property type="match status" value="1"/>
</dbReference>
<dbReference type="CDD" id="cd17932">
    <property type="entry name" value="DEXQc_UvrD"/>
    <property type="match status" value="1"/>
</dbReference>
<dbReference type="GO" id="GO:0003677">
    <property type="term" value="F:DNA binding"/>
    <property type="evidence" value="ECO:0007669"/>
    <property type="project" value="UniProtKB-KW"/>
</dbReference>
<feature type="domain" description="UvrD-like helicase ATP-binding" evidence="11">
    <location>
        <begin position="4"/>
        <end position="284"/>
    </location>
</feature>
<dbReference type="Gene3D" id="3.40.50.300">
    <property type="entry name" value="P-loop containing nucleotide triphosphate hydrolases"/>
    <property type="match status" value="2"/>
</dbReference>
<comment type="similarity">
    <text evidence="1">Belongs to the helicase family. UvrD subfamily.</text>
</comment>
<evidence type="ECO:0000256" key="6">
    <source>
        <dbReference type="ARBA" id="ARBA00023125"/>
    </source>
</evidence>
<dbReference type="Pfam" id="PF13361">
    <property type="entry name" value="UvrD_C"/>
    <property type="match status" value="1"/>
</dbReference>
<dbReference type="PROSITE" id="PS51198">
    <property type="entry name" value="UVRD_HELICASE_ATP_BIND"/>
    <property type="match status" value="1"/>
</dbReference>
<dbReference type="GO" id="GO:0033202">
    <property type="term" value="C:DNA helicase complex"/>
    <property type="evidence" value="ECO:0007669"/>
    <property type="project" value="TreeGrafter"/>
</dbReference>
<dbReference type="AlphaFoldDB" id="A0A3B1DA49"/>
<dbReference type="InterPro" id="IPR000212">
    <property type="entry name" value="DNA_helicase_UvrD/REP"/>
</dbReference>
<evidence type="ECO:0000256" key="2">
    <source>
        <dbReference type="ARBA" id="ARBA00022741"/>
    </source>
</evidence>
<dbReference type="Gene3D" id="1.10.10.160">
    <property type="match status" value="1"/>
</dbReference>
<reference evidence="13" key="1">
    <citation type="submission" date="2018-06" db="EMBL/GenBank/DDBJ databases">
        <authorList>
            <person name="Zhirakovskaya E."/>
        </authorList>
    </citation>
    <scope>NUCLEOTIDE SEQUENCE</scope>
</reference>
<dbReference type="Gene3D" id="1.10.486.10">
    <property type="entry name" value="PCRA, domain 4"/>
    <property type="match status" value="1"/>
</dbReference>
<proteinExistence type="inferred from homology"/>